<proteinExistence type="predicted"/>
<comment type="caution">
    <text evidence="2">The sequence shown here is derived from an EMBL/GenBank/DDBJ whole genome shotgun (WGS) entry which is preliminary data.</text>
</comment>
<sequence length="129" mass="14948">MGKKSREKRERRERADTNRATESLSKHRWEFSGRSKQQAESDVRFQRDVAAVEAVLCKYVRFDVALALSVSDLWPPNVASPVKHLFAWAVLLGIQGDESNAQPIQTYEDFTRFLTELYAVWPEFPMLED</sequence>
<protein>
    <submittedName>
        <fullName evidence="2">Uncharacterized protein</fullName>
    </submittedName>
</protein>
<reference evidence="2 3" key="1">
    <citation type="journal article" date="2015" name="Stand. Genomic Sci.">
        <title>Genomic Encyclopedia of Bacterial and Archaeal Type Strains, Phase III: the genomes of soil and plant-associated and newly described type strains.</title>
        <authorList>
            <person name="Whitman W.B."/>
            <person name="Woyke T."/>
            <person name="Klenk H.P."/>
            <person name="Zhou Y."/>
            <person name="Lilburn T.G."/>
            <person name="Beck B.J."/>
            <person name="De Vos P."/>
            <person name="Vandamme P."/>
            <person name="Eisen J.A."/>
            <person name="Garrity G."/>
            <person name="Hugenholtz P."/>
            <person name="Kyrpides N.C."/>
        </authorList>
    </citation>
    <scope>NUCLEOTIDE SEQUENCE [LARGE SCALE GENOMIC DNA]</scope>
    <source>
        <strain evidence="2 3">DSM 64</strain>
    </source>
</reference>
<dbReference type="EMBL" id="VJWE01000004">
    <property type="protein sequence ID" value="TWG40803.1"/>
    <property type="molecule type" value="Genomic_DNA"/>
</dbReference>
<evidence type="ECO:0000313" key="2">
    <source>
        <dbReference type="EMBL" id="TWG40803.1"/>
    </source>
</evidence>
<dbReference type="AlphaFoldDB" id="A0A561XXF4"/>
<name>A0A561XXF4_ACIDE</name>
<evidence type="ECO:0000256" key="1">
    <source>
        <dbReference type="SAM" id="MobiDB-lite"/>
    </source>
</evidence>
<feature type="region of interest" description="Disordered" evidence="1">
    <location>
        <begin position="1"/>
        <end position="36"/>
    </location>
</feature>
<dbReference type="GeneID" id="51113677"/>
<evidence type="ECO:0000313" key="3">
    <source>
        <dbReference type="Proteomes" id="UP000321485"/>
    </source>
</evidence>
<accession>A0A561XXF4</accession>
<feature type="compositionally biased region" description="Basic and acidic residues" evidence="1">
    <location>
        <begin position="7"/>
        <end position="36"/>
    </location>
</feature>
<dbReference type="Proteomes" id="UP000321485">
    <property type="component" value="Unassembled WGS sequence"/>
</dbReference>
<dbReference type="RefSeq" id="WP_158641476.1">
    <property type="nucleotide sequence ID" value="NZ_VJWE01000004.1"/>
</dbReference>
<organism evidence="2 3">
    <name type="scientific">Acidovorax delafieldii</name>
    <name type="common">Pseudomonas delafieldii</name>
    <dbReference type="NCBI Taxonomy" id="47920"/>
    <lineage>
        <taxon>Bacteria</taxon>
        <taxon>Pseudomonadati</taxon>
        <taxon>Pseudomonadota</taxon>
        <taxon>Betaproteobacteria</taxon>
        <taxon>Burkholderiales</taxon>
        <taxon>Comamonadaceae</taxon>
        <taxon>Acidovorax</taxon>
    </lineage>
</organism>
<gene>
    <name evidence="2" type="ORF">ATF69_0470</name>
</gene>